<keyword evidence="4" id="KW-0130">Cell adhesion</keyword>
<sequence length="175" mass="20841">MQNDSYLRKEMLRNKPTKHLDSLNRKQKRCCRKIEVVLDCYQHTGKHVDMFCRGIKCYYFSMNKKCWNGCKQTCQDCSLSLLKIDDNDELKFLQNQTNPENYWIGLSYDTRNTWQWIGTGSFLSPHSLTLVQDDLSVTKFNHSTRRCAFLSRTRLDDDGCDRHYHCICEKRLHIL</sequence>
<name>A0AAV0A9A5_PHORO</name>
<dbReference type="Pfam" id="PF00059">
    <property type="entry name" value="Lectin_C"/>
    <property type="match status" value="1"/>
</dbReference>
<evidence type="ECO:0000313" key="13">
    <source>
        <dbReference type="Proteomes" id="UP001152836"/>
    </source>
</evidence>
<dbReference type="GO" id="GO:0007155">
    <property type="term" value="P:cell adhesion"/>
    <property type="evidence" value="ECO:0007669"/>
    <property type="project" value="UniProtKB-KW"/>
</dbReference>
<dbReference type="GO" id="GO:0030246">
    <property type="term" value="F:carbohydrate binding"/>
    <property type="evidence" value="ECO:0007669"/>
    <property type="project" value="UniProtKB-KW"/>
</dbReference>
<keyword evidence="13" id="KW-1185">Reference proteome</keyword>
<evidence type="ECO:0000256" key="10">
    <source>
        <dbReference type="ARBA" id="ARBA00023180"/>
    </source>
</evidence>
<dbReference type="InterPro" id="IPR052013">
    <property type="entry name" value="Mouse_KLRs"/>
</dbReference>
<organism evidence="12 13">
    <name type="scientific">Phodopus roborovskii</name>
    <name type="common">Roborovski's desert hamster</name>
    <name type="synonym">Cricetulus roborovskii</name>
    <dbReference type="NCBI Taxonomy" id="109678"/>
    <lineage>
        <taxon>Eukaryota</taxon>
        <taxon>Metazoa</taxon>
        <taxon>Chordata</taxon>
        <taxon>Craniata</taxon>
        <taxon>Vertebrata</taxon>
        <taxon>Euteleostomi</taxon>
        <taxon>Mammalia</taxon>
        <taxon>Eutheria</taxon>
        <taxon>Euarchontoglires</taxon>
        <taxon>Glires</taxon>
        <taxon>Rodentia</taxon>
        <taxon>Myomorpha</taxon>
        <taxon>Muroidea</taxon>
        <taxon>Cricetidae</taxon>
        <taxon>Cricetinae</taxon>
        <taxon>Phodopus</taxon>
    </lineage>
</organism>
<evidence type="ECO:0000256" key="7">
    <source>
        <dbReference type="ARBA" id="ARBA00023136"/>
    </source>
</evidence>
<gene>
    <name evidence="12" type="primary">Klra5</name>
    <name evidence="12" type="ORF">PHOROB_LOCUS16917</name>
</gene>
<dbReference type="AlphaFoldDB" id="A0AAV0A9A5"/>
<keyword evidence="7" id="KW-0472">Membrane</keyword>
<proteinExistence type="predicted"/>
<evidence type="ECO:0000256" key="8">
    <source>
        <dbReference type="ARBA" id="ARBA00023157"/>
    </source>
</evidence>
<dbReference type="InterPro" id="IPR001304">
    <property type="entry name" value="C-type_lectin-like"/>
</dbReference>
<dbReference type="InterPro" id="IPR016186">
    <property type="entry name" value="C-type_lectin-like/link_sf"/>
</dbReference>
<dbReference type="EMBL" id="CALSGD010001622">
    <property type="protein sequence ID" value="CAH7424643.1"/>
    <property type="molecule type" value="Genomic_DNA"/>
</dbReference>
<dbReference type="InterPro" id="IPR013600">
    <property type="entry name" value="Ly49_N"/>
</dbReference>
<evidence type="ECO:0000256" key="3">
    <source>
        <dbReference type="ARBA" id="ARBA00022734"/>
    </source>
</evidence>
<keyword evidence="5" id="KW-0735">Signal-anchor</keyword>
<evidence type="ECO:0000256" key="4">
    <source>
        <dbReference type="ARBA" id="ARBA00022889"/>
    </source>
</evidence>
<evidence type="ECO:0000256" key="5">
    <source>
        <dbReference type="ARBA" id="ARBA00022968"/>
    </source>
</evidence>
<evidence type="ECO:0000256" key="2">
    <source>
        <dbReference type="ARBA" id="ARBA00022692"/>
    </source>
</evidence>
<comment type="caution">
    <text evidence="12">The sequence shown here is derived from an EMBL/GenBank/DDBJ whole genome shotgun (WGS) entry which is preliminary data.</text>
</comment>
<dbReference type="PROSITE" id="PS50041">
    <property type="entry name" value="C_TYPE_LECTIN_2"/>
    <property type="match status" value="1"/>
</dbReference>
<dbReference type="Gene3D" id="3.10.100.10">
    <property type="entry name" value="Mannose-Binding Protein A, subunit A"/>
    <property type="match status" value="1"/>
</dbReference>
<feature type="domain" description="C-type lectin" evidence="11">
    <location>
        <begin position="53"/>
        <end position="169"/>
    </location>
</feature>
<dbReference type="SUPFAM" id="SSF56436">
    <property type="entry name" value="C-type lectin-like"/>
    <property type="match status" value="1"/>
</dbReference>
<dbReference type="InterPro" id="IPR033992">
    <property type="entry name" value="NKR-like_CTLD"/>
</dbReference>
<evidence type="ECO:0000256" key="6">
    <source>
        <dbReference type="ARBA" id="ARBA00022989"/>
    </source>
</evidence>
<evidence type="ECO:0000259" key="11">
    <source>
        <dbReference type="PROSITE" id="PS50041"/>
    </source>
</evidence>
<dbReference type="PANTHER" id="PTHR46329">
    <property type="entry name" value="KILLER CELL LECTIN-LIKE RECEPTOR 2"/>
    <property type="match status" value="1"/>
</dbReference>
<keyword evidence="6" id="KW-1133">Transmembrane helix</keyword>
<evidence type="ECO:0000256" key="9">
    <source>
        <dbReference type="ARBA" id="ARBA00023170"/>
    </source>
</evidence>
<keyword evidence="2" id="KW-0812">Transmembrane</keyword>
<dbReference type="SMART" id="SM00034">
    <property type="entry name" value="CLECT"/>
    <property type="match status" value="1"/>
</dbReference>
<accession>A0AAV0A9A5</accession>
<keyword evidence="8" id="KW-1015">Disulfide bond</keyword>
<dbReference type="Pfam" id="PF08391">
    <property type="entry name" value="Ly49"/>
    <property type="match status" value="1"/>
</dbReference>
<evidence type="ECO:0000256" key="1">
    <source>
        <dbReference type="ARBA" id="ARBA00004606"/>
    </source>
</evidence>
<keyword evidence="9" id="KW-0675">Receptor</keyword>
<protein>
    <submittedName>
        <fullName evidence="12">Klra5 protein</fullName>
    </submittedName>
</protein>
<keyword evidence="3" id="KW-0430">Lectin</keyword>
<dbReference type="PANTHER" id="PTHR46329:SF1">
    <property type="entry name" value="KILLER CELL LECTIN-LIKE RECEPTOR 2"/>
    <property type="match status" value="1"/>
</dbReference>
<reference evidence="12" key="1">
    <citation type="submission" date="2022-06" db="EMBL/GenBank/DDBJ databases">
        <authorList>
            <person name="Andreotti S."/>
            <person name="Wyler E."/>
        </authorList>
    </citation>
    <scope>NUCLEOTIDE SEQUENCE</scope>
</reference>
<dbReference type="GO" id="GO:0005886">
    <property type="term" value="C:plasma membrane"/>
    <property type="evidence" value="ECO:0007669"/>
    <property type="project" value="UniProtKB-ARBA"/>
</dbReference>
<dbReference type="Proteomes" id="UP001152836">
    <property type="component" value="Unassembled WGS sequence"/>
</dbReference>
<dbReference type="CDD" id="cd03593">
    <property type="entry name" value="CLECT_NK_receptors_like"/>
    <property type="match status" value="1"/>
</dbReference>
<keyword evidence="10" id="KW-0325">Glycoprotein</keyword>
<comment type="subcellular location">
    <subcellularLocation>
        <location evidence="1">Membrane</location>
        <topology evidence="1">Single-pass type II membrane protein</topology>
    </subcellularLocation>
</comment>
<dbReference type="InterPro" id="IPR016187">
    <property type="entry name" value="CTDL_fold"/>
</dbReference>
<evidence type="ECO:0000313" key="12">
    <source>
        <dbReference type="EMBL" id="CAH7424643.1"/>
    </source>
</evidence>